<feature type="domain" description="Alpha-D-phosphohexomutase C-terminal" evidence="16">
    <location>
        <begin position="496"/>
        <end position="556"/>
    </location>
</feature>
<evidence type="ECO:0000256" key="12">
    <source>
        <dbReference type="ARBA" id="ARBA00039995"/>
    </source>
</evidence>
<evidence type="ECO:0000259" key="16">
    <source>
        <dbReference type="Pfam" id="PF00408"/>
    </source>
</evidence>
<keyword evidence="9 15" id="KW-0479">Metal-binding</keyword>
<evidence type="ECO:0000259" key="17">
    <source>
        <dbReference type="Pfam" id="PF02878"/>
    </source>
</evidence>
<dbReference type="Gene3D" id="3.30.310.50">
    <property type="entry name" value="Alpha-D-phosphohexomutase, C-terminal domain"/>
    <property type="match status" value="1"/>
</dbReference>
<proteinExistence type="inferred from homology"/>
<dbReference type="SUPFAM" id="SSF53738">
    <property type="entry name" value="Phosphoglucomutase, first 3 domains"/>
    <property type="match status" value="3"/>
</dbReference>
<organism evidence="20 21">
    <name type="scientific">Salipaludibacillus neizhouensis</name>
    <dbReference type="NCBI Taxonomy" id="885475"/>
    <lineage>
        <taxon>Bacteria</taxon>
        <taxon>Bacillati</taxon>
        <taxon>Bacillota</taxon>
        <taxon>Bacilli</taxon>
        <taxon>Bacillales</taxon>
        <taxon>Bacillaceae</taxon>
    </lineage>
</organism>
<evidence type="ECO:0000313" key="20">
    <source>
        <dbReference type="EMBL" id="RKL65605.1"/>
    </source>
</evidence>
<comment type="catalytic activity">
    <reaction evidence="1">
        <text>alpha-D-glucose 1-phosphate = alpha-D-glucose 6-phosphate</text>
        <dbReference type="Rhea" id="RHEA:23536"/>
        <dbReference type="ChEBI" id="CHEBI:58225"/>
        <dbReference type="ChEBI" id="CHEBI:58601"/>
        <dbReference type="EC" id="5.4.2.2"/>
    </reaction>
</comment>
<evidence type="ECO:0000256" key="7">
    <source>
        <dbReference type="ARBA" id="ARBA00022526"/>
    </source>
</evidence>
<reference evidence="20 21" key="1">
    <citation type="submission" date="2017-10" db="EMBL/GenBank/DDBJ databases">
        <title>Bacillus sp. nov., a halophilic bacterium isolated from a Keqin Lake.</title>
        <authorList>
            <person name="Wang H."/>
        </authorList>
    </citation>
    <scope>NUCLEOTIDE SEQUENCE [LARGE SCALE GENOMIC DNA]</scope>
    <source>
        <strain evidence="20 21">KCTC 13187</strain>
    </source>
</reference>
<evidence type="ECO:0000256" key="15">
    <source>
        <dbReference type="RuleBase" id="RU004326"/>
    </source>
</evidence>
<feature type="domain" description="Alpha-D-phosphohexomutase alpha/beta/alpha" evidence="17">
    <location>
        <begin position="43"/>
        <end position="174"/>
    </location>
</feature>
<evidence type="ECO:0000256" key="11">
    <source>
        <dbReference type="ARBA" id="ARBA00023235"/>
    </source>
</evidence>
<evidence type="ECO:0000313" key="21">
    <source>
        <dbReference type="Proteomes" id="UP000281498"/>
    </source>
</evidence>
<dbReference type="InterPro" id="IPR005845">
    <property type="entry name" value="A-D-PHexomutase_a/b/a-II"/>
</dbReference>
<feature type="domain" description="Alpha-D-phosphohexomutase alpha/beta/alpha" evidence="18">
    <location>
        <begin position="215"/>
        <end position="320"/>
    </location>
</feature>
<dbReference type="InterPro" id="IPR016066">
    <property type="entry name" value="A-D-PHexomutase_CS"/>
</dbReference>
<evidence type="ECO:0000256" key="4">
    <source>
        <dbReference type="ARBA" id="ARBA00005189"/>
    </source>
</evidence>
<dbReference type="PANTHER" id="PTHR45745:SF1">
    <property type="entry name" value="PHOSPHOGLUCOMUTASE 2B-RELATED"/>
    <property type="match status" value="1"/>
</dbReference>
<accession>A0A3A9KDQ8</accession>
<dbReference type="OrthoDB" id="9806956at2"/>
<evidence type="ECO:0000256" key="13">
    <source>
        <dbReference type="ARBA" id="ARBA00041398"/>
    </source>
</evidence>
<dbReference type="GO" id="GO:0006166">
    <property type="term" value="P:purine ribonucleoside salvage"/>
    <property type="evidence" value="ECO:0007669"/>
    <property type="project" value="TreeGrafter"/>
</dbReference>
<comment type="pathway">
    <text evidence="4">Lipid metabolism.</text>
</comment>
<dbReference type="EMBL" id="PDOE01000014">
    <property type="protein sequence ID" value="RKL65605.1"/>
    <property type="molecule type" value="Genomic_DNA"/>
</dbReference>
<dbReference type="RefSeq" id="WP_110936900.1">
    <property type="nucleotide sequence ID" value="NZ_KZ614146.1"/>
</dbReference>
<dbReference type="InterPro" id="IPR005843">
    <property type="entry name" value="A-D-PHexomutase_C"/>
</dbReference>
<dbReference type="InterPro" id="IPR036900">
    <property type="entry name" value="A-D-PHexomutase_C_sf"/>
</dbReference>
<dbReference type="EC" id="5.4.2.2" evidence="6"/>
<keyword evidence="10 15" id="KW-0460">Magnesium</keyword>
<gene>
    <name evidence="20" type="ORF">CR203_20000</name>
</gene>
<keyword evidence="11" id="KW-0413">Isomerase</keyword>
<keyword evidence="8" id="KW-0597">Phosphoprotein</keyword>
<evidence type="ECO:0000256" key="3">
    <source>
        <dbReference type="ARBA" id="ARBA00005164"/>
    </source>
</evidence>
<dbReference type="SUPFAM" id="SSF55957">
    <property type="entry name" value="Phosphoglucomutase, C-terminal domain"/>
    <property type="match status" value="1"/>
</dbReference>
<dbReference type="Proteomes" id="UP000281498">
    <property type="component" value="Unassembled WGS sequence"/>
</dbReference>
<keyword evidence="21" id="KW-1185">Reference proteome</keyword>
<dbReference type="Pfam" id="PF02878">
    <property type="entry name" value="PGM_PMM_I"/>
    <property type="match status" value="1"/>
</dbReference>
<evidence type="ECO:0000256" key="1">
    <source>
        <dbReference type="ARBA" id="ARBA00000443"/>
    </source>
</evidence>
<comment type="cofactor">
    <cofactor evidence="2">
        <name>Mg(2+)</name>
        <dbReference type="ChEBI" id="CHEBI:18420"/>
    </cofactor>
</comment>
<name>A0A3A9KDQ8_9BACI</name>
<dbReference type="PROSITE" id="PS00710">
    <property type="entry name" value="PGM_PMM"/>
    <property type="match status" value="1"/>
</dbReference>
<comment type="pathway">
    <text evidence="3">Glycolipid metabolism; diglucosyl-diacylglycerol biosynthesis.</text>
</comment>
<dbReference type="InterPro" id="IPR005846">
    <property type="entry name" value="A-D-PHexomutase_a/b/a-III"/>
</dbReference>
<sequence length="577" mass="65131">MDWKMKYEKWKSKLGLDENTKRELESYQNNEKYLEDSFYKNLEFGTGGMRGEIGPGTNRMNIYTIRKAAQGMADFIKQAGESACENGVVIAHDNRRMSKEFALETACTFGANGIHAYLFQELRPTPELSFAVRKLQTHSGVMITASHNPPEYNGFKVYGDDGGQLVPEDADRLIFMVDAVEDELEVKTADSATLEEQGLLTWVLEDLDDAYDEELASVIVDRNIVREIGKDISIVFTPLHGAAQIPMMRAFDSNGFKNIHVVEEQAKPDTEFSTVRSPNPEEKDAFELAINLGEKVNADILIATDPDGDRVGLACKDHDGNYQVLSGNQTGALMLDYLLMKKQEKNELPENGAVIKTIVTSELGRTIASSYGVETLDVLTGFKFIGEKIRQFETSGEFTFLFGYEESFGYLIKPFVRDKDAIQAALVSAELAAYYKKQNLTVYDGLLNMYEKYGYYFEDLSSFVFKGKEGAEKIQRIMEEFRNDSKQGNLSDNVENVEDYQTNKKYYLKNDRIEDIHLPSSNVLKMRLTDGSWYCLRPSGTEPKIKCYFGVTGSSQKDAMNKLESLKEEVLVKIEAI</sequence>
<dbReference type="Pfam" id="PF02880">
    <property type="entry name" value="PGM_PMM_III"/>
    <property type="match status" value="1"/>
</dbReference>
<dbReference type="GO" id="GO:0006006">
    <property type="term" value="P:glucose metabolic process"/>
    <property type="evidence" value="ECO:0007669"/>
    <property type="project" value="UniProtKB-KW"/>
</dbReference>
<dbReference type="CDD" id="cd05799">
    <property type="entry name" value="PGM2"/>
    <property type="match status" value="1"/>
</dbReference>
<dbReference type="GO" id="GO:0000287">
    <property type="term" value="F:magnesium ion binding"/>
    <property type="evidence" value="ECO:0007669"/>
    <property type="project" value="InterPro"/>
</dbReference>
<evidence type="ECO:0000256" key="14">
    <source>
        <dbReference type="ARBA" id="ARBA00041467"/>
    </source>
</evidence>
<evidence type="ECO:0000256" key="9">
    <source>
        <dbReference type="ARBA" id="ARBA00022723"/>
    </source>
</evidence>
<evidence type="ECO:0000256" key="5">
    <source>
        <dbReference type="ARBA" id="ARBA00010231"/>
    </source>
</evidence>
<comment type="similarity">
    <text evidence="5 15">Belongs to the phosphohexose mutase family.</text>
</comment>
<evidence type="ECO:0000259" key="18">
    <source>
        <dbReference type="Pfam" id="PF02879"/>
    </source>
</evidence>
<keyword evidence="7" id="KW-0313">Glucose metabolism</keyword>
<evidence type="ECO:0000259" key="19">
    <source>
        <dbReference type="Pfam" id="PF02880"/>
    </source>
</evidence>
<feature type="domain" description="Alpha-D-phosphohexomutase alpha/beta/alpha" evidence="19">
    <location>
        <begin position="327"/>
        <end position="443"/>
    </location>
</feature>
<protein>
    <recommendedName>
        <fullName evidence="12">Phosphoglucomutase</fullName>
        <ecNumber evidence="6">5.4.2.2</ecNumber>
    </recommendedName>
    <alternativeName>
        <fullName evidence="14">Alpha-phosphoglucomutase</fullName>
    </alternativeName>
    <alternativeName>
        <fullName evidence="13">Glucose phosphomutase</fullName>
    </alternativeName>
</protein>
<keyword evidence="7" id="KW-0119">Carbohydrate metabolism</keyword>
<dbReference type="GO" id="GO:0004614">
    <property type="term" value="F:phosphoglucomutase activity"/>
    <property type="evidence" value="ECO:0007669"/>
    <property type="project" value="UniProtKB-EC"/>
</dbReference>
<dbReference type="PANTHER" id="PTHR45745">
    <property type="entry name" value="PHOSPHOMANNOMUTASE 45A"/>
    <property type="match status" value="1"/>
</dbReference>
<dbReference type="GO" id="GO:0008973">
    <property type="term" value="F:phosphopentomutase activity"/>
    <property type="evidence" value="ECO:0007669"/>
    <property type="project" value="TreeGrafter"/>
</dbReference>
<dbReference type="PRINTS" id="PR00509">
    <property type="entry name" value="PGMPMM"/>
</dbReference>
<evidence type="ECO:0000256" key="2">
    <source>
        <dbReference type="ARBA" id="ARBA00001946"/>
    </source>
</evidence>
<evidence type="ECO:0000256" key="8">
    <source>
        <dbReference type="ARBA" id="ARBA00022553"/>
    </source>
</evidence>
<dbReference type="InterPro" id="IPR005841">
    <property type="entry name" value="Alpha-D-phosphohexomutase_SF"/>
</dbReference>
<dbReference type="Pfam" id="PF00408">
    <property type="entry name" value="PGM_PMM_IV"/>
    <property type="match status" value="1"/>
</dbReference>
<evidence type="ECO:0000256" key="10">
    <source>
        <dbReference type="ARBA" id="ARBA00022842"/>
    </source>
</evidence>
<dbReference type="AlphaFoldDB" id="A0A3A9KDQ8"/>
<evidence type="ECO:0000256" key="6">
    <source>
        <dbReference type="ARBA" id="ARBA00012728"/>
    </source>
</evidence>
<dbReference type="Gene3D" id="3.40.120.10">
    <property type="entry name" value="Alpha-D-Glucose-1,6-Bisphosphate, subunit A, domain 3"/>
    <property type="match status" value="3"/>
</dbReference>
<comment type="caution">
    <text evidence="20">The sequence shown here is derived from an EMBL/GenBank/DDBJ whole genome shotgun (WGS) entry which is preliminary data.</text>
</comment>
<dbReference type="Pfam" id="PF02879">
    <property type="entry name" value="PGM_PMM_II"/>
    <property type="match status" value="1"/>
</dbReference>
<dbReference type="InterPro" id="IPR005844">
    <property type="entry name" value="A-D-PHexomutase_a/b/a-I"/>
</dbReference>
<dbReference type="InterPro" id="IPR016055">
    <property type="entry name" value="A-D-PHexomutase_a/b/a-I/II/III"/>
</dbReference>